<keyword evidence="5" id="KW-0862">Zinc</keyword>
<gene>
    <name evidence="7" type="ORF">ENO36_03975</name>
</gene>
<name>A0A7C2URY5_9CREN</name>
<feature type="active site" description="Proton acceptor" evidence="5">
    <location>
        <position position="155"/>
    </location>
</feature>
<reference evidence="7" key="1">
    <citation type="journal article" date="2020" name="mSystems">
        <title>Genome- and Community-Level Interaction Insights into Carbon Utilization and Element Cycling Functions of Hydrothermarchaeota in Hydrothermal Sediment.</title>
        <authorList>
            <person name="Zhou Z."/>
            <person name="Liu Y."/>
            <person name="Xu W."/>
            <person name="Pan J."/>
            <person name="Luo Z.H."/>
            <person name="Li M."/>
        </authorList>
    </citation>
    <scope>NUCLEOTIDE SEQUENCE [LARGE SCALE GENOMIC DNA]</scope>
    <source>
        <strain evidence="7">SpSt-1259</strain>
    </source>
</reference>
<keyword evidence="3" id="KW-0520">NAD</keyword>
<dbReference type="GO" id="GO:0017136">
    <property type="term" value="F:histone deacetylase activity, NAD-dependent"/>
    <property type="evidence" value="ECO:0007669"/>
    <property type="project" value="TreeGrafter"/>
</dbReference>
<dbReference type="InterPro" id="IPR026591">
    <property type="entry name" value="Sirtuin_cat_small_dom_sf"/>
</dbReference>
<evidence type="ECO:0000256" key="3">
    <source>
        <dbReference type="ARBA" id="ARBA00023027"/>
    </source>
</evidence>
<feature type="binding site" evidence="5">
    <location>
        <position position="191"/>
    </location>
    <ligand>
        <name>Zn(2+)</name>
        <dbReference type="ChEBI" id="CHEBI:29105"/>
    </ligand>
</feature>
<feature type="domain" description="Deacetylase sirtuin-type" evidence="6">
    <location>
        <begin position="33"/>
        <end position="286"/>
    </location>
</feature>
<dbReference type="Proteomes" id="UP000885664">
    <property type="component" value="Unassembled WGS sequence"/>
</dbReference>
<dbReference type="NCBIfam" id="NF001753">
    <property type="entry name" value="PRK00481.1-3"/>
    <property type="match status" value="1"/>
</dbReference>
<dbReference type="InterPro" id="IPR026590">
    <property type="entry name" value="Ssirtuin_cat_dom"/>
</dbReference>
<organism evidence="7">
    <name type="scientific">Fervidicoccus fontis</name>
    <dbReference type="NCBI Taxonomy" id="683846"/>
    <lineage>
        <taxon>Archaea</taxon>
        <taxon>Thermoproteota</taxon>
        <taxon>Thermoprotei</taxon>
        <taxon>Fervidicoccales</taxon>
        <taxon>Fervidicoccaceae</taxon>
        <taxon>Fervidicoccus</taxon>
    </lineage>
</organism>
<proteinExistence type="predicted"/>
<keyword evidence="5" id="KW-0479">Metal-binding</keyword>
<dbReference type="InterPro" id="IPR029035">
    <property type="entry name" value="DHS-like_NAD/FAD-binding_dom"/>
</dbReference>
<keyword evidence="4" id="KW-0804">Transcription</keyword>
<protein>
    <submittedName>
        <fullName evidence="7">NAD-dependent deacylase</fullName>
    </submittedName>
</protein>
<dbReference type="Pfam" id="PF02146">
    <property type="entry name" value="SIR2"/>
    <property type="match status" value="1"/>
</dbReference>
<dbReference type="Gene3D" id="3.30.1600.10">
    <property type="entry name" value="SIR2/SIRT2 'Small Domain"/>
    <property type="match status" value="1"/>
</dbReference>
<dbReference type="InterPro" id="IPR050134">
    <property type="entry name" value="NAD-dep_sirtuin_deacylases"/>
</dbReference>
<sequence length="292" mass="32347">MFLLCSEHLSAVHYQVLIVIFLLKTVKIIVVKRDTELDEAKKIADSILEARGKTVFFTGAGVSTESGIPDFRGPQGLWTRISPEIFSLDVFLQDPYDSWIQYIENIYKPVSKAFPNSAHRSIAELEAMGLVEAVITQNIDKLHQKAGSRRVIELHGSYDEVQCTKCNFKGKIDEHVQYVLESNAAPRCRICGSLLKPAVVYFGEPLPERELNEAFVLASSCKVMIVVGTSLTVFPAALIPRAAISSGAELFIINETPTPLDNQAILVIREKAGNFLPEVVEVIKEEVSSERG</sequence>
<dbReference type="AlphaFoldDB" id="A0A7C2URY5"/>
<dbReference type="SUPFAM" id="SSF52467">
    <property type="entry name" value="DHS-like NAD/FAD-binding domain"/>
    <property type="match status" value="1"/>
</dbReference>
<dbReference type="InterPro" id="IPR003000">
    <property type="entry name" value="Sirtuin"/>
</dbReference>
<dbReference type="PANTHER" id="PTHR11085:SF10">
    <property type="entry name" value="NAD-DEPENDENT PROTEIN DEACYLASE SIRTUIN-5, MITOCHONDRIAL-RELATED"/>
    <property type="match status" value="1"/>
</dbReference>
<dbReference type="GO" id="GO:0046872">
    <property type="term" value="F:metal ion binding"/>
    <property type="evidence" value="ECO:0007669"/>
    <property type="project" value="UniProtKB-KW"/>
</dbReference>
<dbReference type="Gene3D" id="3.40.50.1220">
    <property type="entry name" value="TPP-binding domain"/>
    <property type="match status" value="1"/>
</dbReference>
<dbReference type="GO" id="GO:0070403">
    <property type="term" value="F:NAD+ binding"/>
    <property type="evidence" value="ECO:0007669"/>
    <property type="project" value="InterPro"/>
</dbReference>
<evidence type="ECO:0000256" key="1">
    <source>
        <dbReference type="ARBA" id="ARBA00022679"/>
    </source>
</evidence>
<evidence type="ECO:0000313" key="7">
    <source>
        <dbReference type="EMBL" id="HEU97996.1"/>
    </source>
</evidence>
<feature type="binding site" evidence="5">
    <location>
        <position position="163"/>
    </location>
    <ligand>
        <name>Zn(2+)</name>
        <dbReference type="ChEBI" id="CHEBI:29105"/>
    </ligand>
</feature>
<evidence type="ECO:0000256" key="5">
    <source>
        <dbReference type="PROSITE-ProRule" id="PRU00236"/>
    </source>
</evidence>
<feature type="binding site" evidence="5">
    <location>
        <position position="188"/>
    </location>
    <ligand>
        <name>Zn(2+)</name>
        <dbReference type="ChEBI" id="CHEBI:29105"/>
    </ligand>
</feature>
<evidence type="ECO:0000256" key="2">
    <source>
        <dbReference type="ARBA" id="ARBA00023015"/>
    </source>
</evidence>
<keyword evidence="1" id="KW-0808">Transferase</keyword>
<keyword evidence="2" id="KW-0805">Transcription regulation</keyword>
<dbReference type="PROSITE" id="PS50305">
    <property type="entry name" value="SIRTUIN"/>
    <property type="match status" value="1"/>
</dbReference>
<feature type="binding site" evidence="5">
    <location>
        <position position="166"/>
    </location>
    <ligand>
        <name>Zn(2+)</name>
        <dbReference type="ChEBI" id="CHEBI:29105"/>
    </ligand>
</feature>
<evidence type="ECO:0000259" key="6">
    <source>
        <dbReference type="PROSITE" id="PS50305"/>
    </source>
</evidence>
<dbReference type="EMBL" id="DSFE01000086">
    <property type="protein sequence ID" value="HEU97996.1"/>
    <property type="molecule type" value="Genomic_DNA"/>
</dbReference>
<evidence type="ECO:0000256" key="4">
    <source>
        <dbReference type="ARBA" id="ARBA00023163"/>
    </source>
</evidence>
<comment type="caution">
    <text evidence="7">The sequence shown here is derived from an EMBL/GenBank/DDBJ whole genome shotgun (WGS) entry which is preliminary data.</text>
</comment>
<dbReference type="PANTHER" id="PTHR11085">
    <property type="entry name" value="NAD-DEPENDENT PROTEIN DEACYLASE SIRTUIN-5, MITOCHONDRIAL-RELATED"/>
    <property type="match status" value="1"/>
</dbReference>
<accession>A0A7C2URY5</accession>